<organism evidence="3 4">
    <name type="scientific">Helicobacter winghamensis</name>
    <dbReference type="NCBI Taxonomy" id="157268"/>
    <lineage>
        <taxon>Bacteria</taxon>
        <taxon>Pseudomonadati</taxon>
        <taxon>Campylobacterota</taxon>
        <taxon>Epsilonproteobacteria</taxon>
        <taxon>Campylobacterales</taxon>
        <taxon>Helicobacteraceae</taxon>
        <taxon>Helicobacter</taxon>
    </lineage>
</organism>
<dbReference type="Proteomes" id="UP000233350">
    <property type="component" value="Unassembled WGS sequence"/>
</dbReference>
<dbReference type="OrthoDB" id="5328226at2"/>
<dbReference type="Pfam" id="PF06429">
    <property type="entry name" value="Flg_bbr_C"/>
    <property type="match status" value="1"/>
</dbReference>
<accession>A0A2N3PJQ1</accession>
<protein>
    <recommendedName>
        <fullName evidence="2">Flagellar basal-body/hook protein C-terminal domain-containing protein</fullName>
    </recommendedName>
</protein>
<keyword evidence="4" id="KW-1185">Reference proteome</keyword>
<comment type="caution">
    <text evidence="3">The sequence shown here is derived from an EMBL/GenBank/DDBJ whole genome shotgun (WGS) entry which is preliminary data.</text>
</comment>
<evidence type="ECO:0000313" key="3">
    <source>
        <dbReference type="EMBL" id="PKT81389.1"/>
    </source>
</evidence>
<name>A0A2N3PJQ1_9HELI</name>
<reference evidence="3 4" key="1">
    <citation type="submission" date="2016-07" db="EMBL/GenBank/DDBJ databases">
        <title>Detection of Helicobacter winghamensis from caecal content of red fox (Vulpes vulpes).</title>
        <authorList>
            <person name="Zanoni R.G."/>
            <person name="Florio D."/>
            <person name="Caffara M."/>
            <person name="Renzi M."/>
            <person name="Parisi A."/>
            <person name="Pasquali F."/>
            <person name="Manfreda G."/>
        </authorList>
    </citation>
    <scope>NUCLEOTIDE SEQUENCE [LARGE SCALE GENOMIC DNA]</scope>
    <source>
        <strain evidence="3 4">295_13</strain>
    </source>
</reference>
<gene>
    <name evidence="3" type="ORF">BCM31_06890</name>
</gene>
<feature type="domain" description="Flagellar basal-body/hook protein C-terminal" evidence="2">
    <location>
        <begin position="24"/>
        <end position="68"/>
    </location>
</feature>
<dbReference type="AlphaFoldDB" id="A0A2N3PJQ1"/>
<evidence type="ECO:0000313" key="4">
    <source>
        <dbReference type="Proteomes" id="UP000233350"/>
    </source>
</evidence>
<evidence type="ECO:0000259" key="2">
    <source>
        <dbReference type="Pfam" id="PF06429"/>
    </source>
</evidence>
<dbReference type="InterPro" id="IPR010930">
    <property type="entry name" value="Flg_bb/hook_C_dom"/>
</dbReference>
<dbReference type="EMBL" id="MBPK01000022">
    <property type="protein sequence ID" value="PKT81389.1"/>
    <property type="molecule type" value="Genomic_DNA"/>
</dbReference>
<comment type="similarity">
    <text evidence="1">Belongs to the flagella basal body rod proteins family.</text>
</comment>
<evidence type="ECO:0000256" key="1">
    <source>
        <dbReference type="ARBA" id="ARBA00009677"/>
    </source>
</evidence>
<proteinExistence type="inferred from homology"/>
<sequence>MTIGASYGYDAFSVAQSGISTNVQQATLETSNVDLTTQIPQQIVAQNGVEANVKSIQTVDSMLQTLLDIKA</sequence>
<dbReference type="STRING" id="556267.HWAG_01019"/>
<dbReference type="RefSeq" id="WP_101313058.1">
    <property type="nucleotide sequence ID" value="NZ_CP063529.1"/>
</dbReference>